<proteinExistence type="predicted"/>
<dbReference type="EMBL" id="LN899822">
    <property type="protein sequence ID" value="CUV62617.1"/>
    <property type="molecule type" value="Genomic_DNA"/>
</dbReference>
<protein>
    <submittedName>
        <fullName evidence="1">Uncharacterized protein</fullName>
    </submittedName>
</protein>
<dbReference type="AlphaFoldDB" id="A0A0S4UWW3"/>
<accession>A0A0S4UWW3</accession>
<evidence type="ECO:0000313" key="1">
    <source>
        <dbReference type="EMBL" id="CUV26781.1"/>
    </source>
</evidence>
<dbReference type="EMBL" id="LN899825">
    <property type="protein sequence ID" value="CUV37352.1"/>
    <property type="molecule type" value="Genomic_DNA"/>
</dbReference>
<reference evidence="1" key="1">
    <citation type="submission" date="2015-10" db="EMBL/GenBank/DDBJ databases">
        <authorList>
            <person name="Gilbert D.G."/>
        </authorList>
    </citation>
    <scope>NUCLEOTIDE SEQUENCE</scope>
    <source>
        <strain evidence="1">Phyl III-seqv23</strain>
    </source>
</reference>
<sequence>MPPGIVDEREGGVHLVLGAVA</sequence>
<evidence type="ECO:0000313" key="2">
    <source>
        <dbReference type="EMBL" id="CUV37352.1"/>
    </source>
</evidence>
<organism evidence="1">
    <name type="scientific">Ralstonia solanacearum</name>
    <name type="common">Pseudomonas solanacearum</name>
    <dbReference type="NCBI Taxonomy" id="305"/>
    <lineage>
        <taxon>Bacteria</taxon>
        <taxon>Pseudomonadati</taxon>
        <taxon>Pseudomonadota</taxon>
        <taxon>Betaproteobacteria</taxon>
        <taxon>Burkholderiales</taxon>
        <taxon>Burkholderiaceae</taxon>
        <taxon>Ralstonia</taxon>
        <taxon>Ralstonia solanacearum species complex</taxon>
    </lineage>
</organism>
<dbReference type="EMBL" id="LN899823">
    <property type="protein sequence ID" value="CUV26781.1"/>
    <property type="molecule type" value="Genomic_DNA"/>
</dbReference>
<evidence type="ECO:0000313" key="3">
    <source>
        <dbReference type="EMBL" id="CUV62617.1"/>
    </source>
</evidence>
<gene>
    <name evidence="3" type="ORF">RD1301_v1_2480002</name>
    <name evidence="1" type="ORF">RUN1744_v1_2920002</name>
    <name evidence="2" type="ORF">TD1301_v1_3250002</name>
</gene>
<name>A0A0S4UWW3_RALSL</name>